<dbReference type="EMBL" id="CP034669">
    <property type="protein sequence ID" value="QAT83348.1"/>
    <property type="molecule type" value="Genomic_DNA"/>
</dbReference>
<feature type="compositionally biased region" description="Basic and acidic residues" evidence="1">
    <location>
        <begin position="33"/>
        <end position="42"/>
    </location>
</feature>
<proteinExistence type="predicted"/>
<feature type="compositionally biased region" description="Basic and acidic residues" evidence="1">
    <location>
        <begin position="469"/>
        <end position="496"/>
    </location>
</feature>
<dbReference type="AlphaFoldDB" id="A0A410RNF9"/>
<evidence type="ECO:0000313" key="2">
    <source>
        <dbReference type="EMBL" id="QAT83348.1"/>
    </source>
</evidence>
<evidence type="ECO:0000313" key="3">
    <source>
        <dbReference type="Proteomes" id="UP000288758"/>
    </source>
</evidence>
<feature type="region of interest" description="Disordered" evidence="1">
    <location>
        <begin position="274"/>
        <end position="293"/>
    </location>
</feature>
<feature type="region of interest" description="Disordered" evidence="1">
    <location>
        <begin position="1"/>
        <end position="75"/>
    </location>
</feature>
<protein>
    <submittedName>
        <fullName evidence="2">Uncharacterized protein</fullName>
    </submittedName>
</protein>
<feature type="compositionally biased region" description="Polar residues" evidence="1">
    <location>
        <begin position="43"/>
        <end position="65"/>
    </location>
</feature>
<name>A0A410RNF9_CORCK</name>
<dbReference type="Proteomes" id="UP000288758">
    <property type="component" value="Chromosome"/>
</dbReference>
<feature type="region of interest" description="Disordered" evidence="1">
    <location>
        <begin position="469"/>
        <end position="501"/>
    </location>
</feature>
<dbReference type="RefSeq" id="WP_128795512.1">
    <property type="nucleotide sequence ID" value="NZ_CP034669.1"/>
</dbReference>
<feature type="compositionally biased region" description="Polar residues" evidence="1">
    <location>
        <begin position="1"/>
        <end position="32"/>
    </location>
</feature>
<gene>
    <name evidence="2" type="ORF">EJ065_1750</name>
</gene>
<sequence>MDGISRFSSALNGVRTSSVSETVSQPTTSQDSTAERTLRELFSRSSFEPQSRPATTSSFRALSQTTPPPDVSNPSVNDWQAWCEQFRDKADAELTRKRGTTLPDAAADQVMHGSRSPMYAAGRSTVPGNENVPAFFQDFPATGERQMQLYTFCRPPPGQALDPSDRNQWVSFEVHGDLCKAYSDNTFTHGRQGTNSLLGYPNSGLEDGVRTRPPFLDDPMVKASRDARVAAGKADTVPFQEFQNGYLADLGGKVQAFSKDGQRLGTAWPGGDMTAAPTQGPGGVQTPTGPYGTTGPLNGDTSFGNATVQMGTSASHGGAVTSLVYGGKEYINNKDHGRQMQVAFSLDGYDEALMPTEAGSHRNGMDPVSTTQVVGYGAQPGSMSSTVHPAYWLEPGEDAGPYNSVPKARNTTLVSDDLITKDVTVGVGGHDNVIQYDSLIHLAASHDKIYAEVPTTYVNGEFERHYRFDPATGESREYPRVHSEPPKPPEERKGFPDEGGNVPLIVATNEGDHAMAIWSPDETRSDLQYRLHQFDLGNPTDDCTKLGVTFGMSGGVPEDIQTRSYVIVGTVEEVKARLAELYNQNPTGVERRWPEDVR</sequence>
<organism evidence="2 3">
    <name type="scientific">Corallococcus coralloides</name>
    <name type="common">Myxococcus coralloides</name>
    <dbReference type="NCBI Taxonomy" id="184914"/>
    <lineage>
        <taxon>Bacteria</taxon>
        <taxon>Pseudomonadati</taxon>
        <taxon>Myxococcota</taxon>
        <taxon>Myxococcia</taxon>
        <taxon>Myxococcales</taxon>
        <taxon>Cystobacterineae</taxon>
        <taxon>Myxococcaceae</taxon>
        <taxon>Corallococcus</taxon>
    </lineage>
</organism>
<evidence type="ECO:0000256" key="1">
    <source>
        <dbReference type="SAM" id="MobiDB-lite"/>
    </source>
</evidence>
<reference evidence="2 3" key="1">
    <citation type="submission" date="2018-12" db="EMBL/GenBank/DDBJ databases">
        <title>Complete Genome Sequence of the Corallopyronin A producing Myxobacterium Corallococcus coralloides B035.</title>
        <authorList>
            <person name="Bouhired S.M."/>
            <person name="Rupp O."/>
            <person name="Blom J."/>
            <person name="Schaeberle T.F."/>
            <person name="Kehraus S."/>
            <person name="Schiefer A."/>
            <person name="Pfarr K."/>
            <person name="Goesmann A."/>
            <person name="Hoerauf A."/>
            <person name="Koenig G.M."/>
        </authorList>
    </citation>
    <scope>NUCLEOTIDE SEQUENCE [LARGE SCALE GENOMIC DNA]</scope>
    <source>
        <strain evidence="2 3">B035</strain>
    </source>
</reference>
<accession>A0A410RNF9</accession>
<feature type="compositionally biased region" description="Low complexity" evidence="1">
    <location>
        <begin position="284"/>
        <end position="293"/>
    </location>
</feature>